<evidence type="ECO:0000313" key="1">
    <source>
        <dbReference type="EMBL" id="CAD7393434.1"/>
    </source>
</evidence>
<dbReference type="EMBL" id="OC316713">
    <property type="protein sequence ID" value="CAD7393434.1"/>
    <property type="molecule type" value="Genomic_DNA"/>
</dbReference>
<name>A0A7R9GQ09_TIMCR</name>
<reference evidence="1" key="1">
    <citation type="submission" date="2020-11" db="EMBL/GenBank/DDBJ databases">
        <authorList>
            <person name="Tran Van P."/>
        </authorList>
    </citation>
    <scope>NUCLEOTIDE SEQUENCE</scope>
</reference>
<accession>A0A7R9GQ09</accession>
<dbReference type="AlphaFoldDB" id="A0A7R9GQ09"/>
<protein>
    <submittedName>
        <fullName evidence="1">Uncharacterized protein</fullName>
    </submittedName>
</protein>
<gene>
    <name evidence="1" type="ORF">TCEB3V08_LOCUS1403</name>
</gene>
<proteinExistence type="predicted"/>
<sequence length="444" mass="49155">MLDEKRDFMTSMEKACGRAMNKIISIGQGRFKLSMRLIRLYHQVMLVFIVGYLERTRLLLQTLCVKPWVKRRAALCWIRKGDMGKVANSTRAGIATGLQVRKYLEKECKASGSGAKQLGMEYLQPSPASVQFIGGHGPYKAALFARRLTDTVTCDCGREVMSKHVVLEWIETLEERMNLQILLQVVLLWVVSGAKSPVGRLLRWRGGGWLPPLELSPIWGLLDPECSGTPSGSGYQGCNILGANQRVVTKRNSSFRLSGTGCECDVRGAVTKEQAVISQPIPKRDIQMERLLNKSCKRTSLATRTKTSPNHGAVKQETLCPSAQNCKKAEIDNSTCISRKDTKCELLVLTCWLTVTEHAWGSTLPRLYNTPPLPNTASYYPFGLNALSTNYTNGLGFGKVESEGVNPHLRGGRVENNLGKTPHSSPDRDLNLDLLVLGGRAQHI</sequence>
<organism evidence="1">
    <name type="scientific">Timema cristinae</name>
    <name type="common">Walking stick</name>
    <dbReference type="NCBI Taxonomy" id="61476"/>
    <lineage>
        <taxon>Eukaryota</taxon>
        <taxon>Metazoa</taxon>
        <taxon>Ecdysozoa</taxon>
        <taxon>Arthropoda</taxon>
        <taxon>Hexapoda</taxon>
        <taxon>Insecta</taxon>
        <taxon>Pterygota</taxon>
        <taxon>Neoptera</taxon>
        <taxon>Polyneoptera</taxon>
        <taxon>Phasmatodea</taxon>
        <taxon>Timematodea</taxon>
        <taxon>Timematoidea</taxon>
        <taxon>Timematidae</taxon>
        <taxon>Timema</taxon>
    </lineage>
</organism>